<protein>
    <submittedName>
        <fullName evidence="1">Catechol-2,3-dioxygenase</fullName>
    </submittedName>
</protein>
<dbReference type="AlphaFoldDB" id="A0A326U9A6"/>
<evidence type="ECO:0000313" key="1">
    <source>
        <dbReference type="EMBL" id="PZW32600.1"/>
    </source>
</evidence>
<dbReference type="Gene3D" id="3.10.180.10">
    <property type="entry name" value="2,3-Dihydroxybiphenyl 1,2-Dioxygenase, domain 1"/>
    <property type="match status" value="1"/>
</dbReference>
<gene>
    <name evidence="1" type="ORF">EI42_01692</name>
</gene>
<dbReference type="GO" id="GO:0051213">
    <property type="term" value="F:dioxygenase activity"/>
    <property type="evidence" value="ECO:0007669"/>
    <property type="project" value="UniProtKB-KW"/>
</dbReference>
<dbReference type="EMBL" id="QKUF01000004">
    <property type="protein sequence ID" value="PZW32600.1"/>
    <property type="molecule type" value="Genomic_DNA"/>
</dbReference>
<dbReference type="Proteomes" id="UP000248806">
    <property type="component" value="Unassembled WGS sequence"/>
</dbReference>
<dbReference type="OrthoDB" id="2703022at2"/>
<keyword evidence="1" id="KW-0560">Oxidoreductase</keyword>
<proteinExistence type="predicted"/>
<dbReference type="InterPro" id="IPR029068">
    <property type="entry name" value="Glyas_Bleomycin-R_OHBP_Dase"/>
</dbReference>
<dbReference type="RefSeq" id="WP_111320796.1">
    <property type="nucleotide sequence ID" value="NZ_BIFX01000002.1"/>
</dbReference>
<sequence>MKIRALTLQTTQLETQKAFYTSLLHLPLLAETQESFTVKAGETRITFEATEQRGYVYHFAFKLPLNQFAEGKAWLQQRIPLLQEDGQDEFAATNWVGRSCYFYDAAGNILEFLVRADLPEERPEDIFSSDMILRVGEIGLAVENPFITSAYLQEQFNYVSIKKEPGPTFNPVGDRYGSLIVVKLGRSWFPTTKAAVSAPIRVEIEGDQPQQVLIPGTLYELRIVPGEPA</sequence>
<comment type="caution">
    <text evidence="1">The sequence shown here is derived from an EMBL/GenBank/DDBJ whole genome shotgun (WGS) entry which is preliminary data.</text>
</comment>
<organism evidence="1 2">
    <name type="scientific">Thermosporothrix hazakensis</name>
    <dbReference type="NCBI Taxonomy" id="644383"/>
    <lineage>
        <taxon>Bacteria</taxon>
        <taxon>Bacillati</taxon>
        <taxon>Chloroflexota</taxon>
        <taxon>Ktedonobacteria</taxon>
        <taxon>Ktedonobacterales</taxon>
        <taxon>Thermosporotrichaceae</taxon>
        <taxon>Thermosporothrix</taxon>
    </lineage>
</organism>
<name>A0A326U9A6_THEHA</name>
<accession>A0A326U9A6</accession>
<keyword evidence="2" id="KW-1185">Reference proteome</keyword>
<evidence type="ECO:0000313" key="2">
    <source>
        <dbReference type="Proteomes" id="UP000248806"/>
    </source>
</evidence>
<reference evidence="1 2" key="1">
    <citation type="submission" date="2018-06" db="EMBL/GenBank/DDBJ databases">
        <title>Genomic Encyclopedia of Archaeal and Bacterial Type Strains, Phase II (KMG-II): from individual species to whole genera.</title>
        <authorList>
            <person name="Goeker M."/>
        </authorList>
    </citation>
    <scope>NUCLEOTIDE SEQUENCE [LARGE SCALE GENOMIC DNA]</scope>
    <source>
        <strain evidence="1 2">ATCC BAA-1881</strain>
    </source>
</reference>
<keyword evidence="1" id="KW-0223">Dioxygenase</keyword>
<dbReference type="SUPFAM" id="SSF54593">
    <property type="entry name" value="Glyoxalase/Bleomycin resistance protein/Dihydroxybiphenyl dioxygenase"/>
    <property type="match status" value="1"/>
</dbReference>